<dbReference type="PANTHER" id="PTHR13090:SF1">
    <property type="entry name" value="ARGININE-HYDROXYLASE NDUFAF5, MITOCHONDRIAL"/>
    <property type="match status" value="1"/>
</dbReference>
<dbReference type="AlphaFoldDB" id="A0A6S6TIR2"/>
<dbReference type="PANTHER" id="PTHR13090">
    <property type="entry name" value="ARGININE-HYDROXYLASE NDUFAF5, MITOCHONDRIAL"/>
    <property type="match status" value="1"/>
</dbReference>
<dbReference type="GO" id="GO:0008757">
    <property type="term" value="F:S-adenosylmethionine-dependent methyltransferase activity"/>
    <property type="evidence" value="ECO:0007669"/>
    <property type="project" value="InterPro"/>
</dbReference>
<dbReference type="InterPro" id="IPR050602">
    <property type="entry name" value="Malonyl-ACP_OMT"/>
</dbReference>
<evidence type="ECO:0000313" key="4">
    <source>
        <dbReference type="EMBL" id="CAA6820792.1"/>
    </source>
</evidence>
<dbReference type="EMBL" id="CACVAZ010000135">
    <property type="protein sequence ID" value="CAA6820792.1"/>
    <property type="molecule type" value="Genomic_DNA"/>
</dbReference>
<dbReference type="CDD" id="cd02440">
    <property type="entry name" value="AdoMet_MTases"/>
    <property type="match status" value="1"/>
</dbReference>
<dbReference type="InterPro" id="IPR013216">
    <property type="entry name" value="Methyltransf_11"/>
</dbReference>
<keyword evidence="2" id="KW-0808">Transferase</keyword>
<evidence type="ECO:0000256" key="1">
    <source>
        <dbReference type="ARBA" id="ARBA00022603"/>
    </source>
</evidence>
<reference evidence="4" key="1">
    <citation type="submission" date="2020-01" db="EMBL/GenBank/DDBJ databases">
        <authorList>
            <person name="Meier V. D."/>
            <person name="Meier V D."/>
        </authorList>
    </citation>
    <scope>NUCLEOTIDE SEQUENCE</scope>
    <source>
        <strain evidence="4">HLG_WM_MAG_02</strain>
    </source>
</reference>
<sequence>MKVVREFSRFAHEYNKYNVIQKRVAKKLCALLEEKSYGKILDLGAGDGAIYDNLSKQKIVFSDFVALDFSQEMLDIHKNNKSIEKVCLDFNERNFSSVFKANEFDLIISSSALQWSVNLSSVLQELSSLSNKFLFSFFTANTFKTLHGIININSPILKKEEILTSLDRFFDYELEVVEYKIDFTSVHDMLRYIKKSGVSGGVKQLGYKEMKTLMLEYPLTYLEFEVIFIKVIQKK</sequence>
<dbReference type="Gene3D" id="3.40.50.150">
    <property type="entry name" value="Vaccinia Virus protein VP39"/>
    <property type="match status" value="1"/>
</dbReference>
<dbReference type="GO" id="GO:0032259">
    <property type="term" value="P:methylation"/>
    <property type="evidence" value="ECO:0007669"/>
    <property type="project" value="UniProtKB-KW"/>
</dbReference>
<evidence type="ECO:0000256" key="2">
    <source>
        <dbReference type="ARBA" id="ARBA00022679"/>
    </source>
</evidence>
<protein>
    <submittedName>
        <fullName evidence="4">Biotin synthesis protein BioC</fullName>
    </submittedName>
</protein>
<accession>A0A6S6TIR2</accession>
<feature type="domain" description="Methyltransferase type 11" evidence="3">
    <location>
        <begin position="41"/>
        <end position="127"/>
    </location>
</feature>
<dbReference type="InterPro" id="IPR029063">
    <property type="entry name" value="SAM-dependent_MTases_sf"/>
</dbReference>
<proteinExistence type="predicted"/>
<dbReference type="Pfam" id="PF08241">
    <property type="entry name" value="Methyltransf_11"/>
    <property type="match status" value="1"/>
</dbReference>
<name>A0A6S6TIR2_9BACT</name>
<evidence type="ECO:0000259" key="3">
    <source>
        <dbReference type="Pfam" id="PF08241"/>
    </source>
</evidence>
<organism evidence="4">
    <name type="scientific">uncultured Sulfurovum sp</name>
    <dbReference type="NCBI Taxonomy" id="269237"/>
    <lineage>
        <taxon>Bacteria</taxon>
        <taxon>Pseudomonadati</taxon>
        <taxon>Campylobacterota</taxon>
        <taxon>Epsilonproteobacteria</taxon>
        <taxon>Campylobacterales</taxon>
        <taxon>Sulfurovaceae</taxon>
        <taxon>Sulfurovum</taxon>
        <taxon>environmental samples</taxon>
    </lineage>
</organism>
<gene>
    <name evidence="4" type="ORF">HELGO_WM19309</name>
</gene>
<dbReference type="SUPFAM" id="SSF53335">
    <property type="entry name" value="S-adenosyl-L-methionine-dependent methyltransferases"/>
    <property type="match status" value="1"/>
</dbReference>
<keyword evidence="1" id="KW-0489">Methyltransferase</keyword>